<gene>
    <name evidence="14" type="ordered locus">RPC_0827</name>
</gene>
<proteinExistence type="predicted"/>
<feature type="domain" description="Response regulatory" evidence="13">
    <location>
        <begin position="6"/>
        <end position="120"/>
    </location>
</feature>
<dbReference type="FunFam" id="1.10.8.60:FF:000014">
    <property type="entry name" value="DNA-binding transcriptional regulator NtrC"/>
    <property type="match status" value="1"/>
</dbReference>
<dbReference type="GO" id="GO:0005737">
    <property type="term" value="C:cytoplasm"/>
    <property type="evidence" value="ECO:0007669"/>
    <property type="project" value="UniProtKB-SubCell"/>
</dbReference>
<dbReference type="STRING" id="316056.RPC_0827"/>
<reference evidence="14" key="1">
    <citation type="submission" date="2006-03" db="EMBL/GenBank/DDBJ databases">
        <title>Complete sequence of Rhodopseudomonas palustris BisB18.</title>
        <authorList>
            <consortium name="US DOE Joint Genome Institute"/>
            <person name="Copeland A."/>
            <person name="Lucas S."/>
            <person name="Lapidus A."/>
            <person name="Barry K."/>
            <person name="Detter J.C."/>
            <person name="Glavina del Rio T."/>
            <person name="Hammon N."/>
            <person name="Israni S."/>
            <person name="Dalin E."/>
            <person name="Tice H."/>
            <person name="Pitluck S."/>
            <person name="Chain P."/>
            <person name="Malfatti S."/>
            <person name="Shin M."/>
            <person name="Vergez L."/>
            <person name="Schmutz J."/>
            <person name="Larimer F."/>
            <person name="Land M."/>
            <person name="Hauser L."/>
            <person name="Pelletier D.A."/>
            <person name="Kyrpides N."/>
            <person name="Anderson I."/>
            <person name="Oda Y."/>
            <person name="Harwood C.S."/>
            <person name="Richardson P."/>
        </authorList>
    </citation>
    <scope>NUCLEOTIDE SEQUENCE [LARGE SCALE GENOMIC DNA]</scope>
    <source>
        <strain evidence="14">BisB18</strain>
    </source>
</reference>
<keyword evidence="4" id="KW-0547">Nucleotide-binding</keyword>
<dbReference type="PROSITE" id="PS00675">
    <property type="entry name" value="SIGMA54_INTERACT_1"/>
    <property type="match status" value="1"/>
</dbReference>
<evidence type="ECO:0000256" key="9">
    <source>
        <dbReference type="ARBA" id="ARBA00023159"/>
    </source>
</evidence>
<dbReference type="Pfam" id="PF00072">
    <property type="entry name" value="Response_reg"/>
    <property type="match status" value="1"/>
</dbReference>
<dbReference type="RefSeq" id="WP_011471305.1">
    <property type="nucleotide sequence ID" value="NC_007925.1"/>
</dbReference>
<evidence type="ECO:0000256" key="2">
    <source>
        <dbReference type="ARBA" id="ARBA00022490"/>
    </source>
</evidence>
<dbReference type="Gene3D" id="3.40.50.2300">
    <property type="match status" value="1"/>
</dbReference>
<dbReference type="KEGG" id="rpc:RPC_0827"/>
<feature type="modified residue" description="4-aspartylphosphate" evidence="11">
    <location>
        <position position="55"/>
    </location>
</feature>
<evidence type="ECO:0000259" key="13">
    <source>
        <dbReference type="PROSITE" id="PS50110"/>
    </source>
</evidence>
<evidence type="ECO:0000256" key="3">
    <source>
        <dbReference type="ARBA" id="ARBA00022553"/>
    </source>
</evidence>
<dbReference type="Gene3D" id="1.10.10.60">
    <property type="entry name" value="Homeodomain-like"/>
    <property type="match status" value="1"/>
</dbReference>
<comment type="subcellular location">
    <subcellularLocation>
        <location evidence="1">Cytoplasm</location>
    </subcellularLocation>
</comment>
<dbReference type="Gene3D" id="3.40.50.300">
    <property type="entry name" value="P-loop containing nucleotide triphosphate hydrolases"/>
    <property type="match status" value="1"/>
</dbReference>
<keyword evidence="2" id="KW-0963">Cytoplasm</keyword>
<dbReference type="PRINTS" id="PR01590">
    <property type="entry name" value="HTHFIS"/>
</dbReference>
<dbReference type="Pfam" id="PF00158">
    <property type="entry name" value="Sigma54_activat"/>
    <property type="match status" value="1"/>
</dbReference>
<dbReference type="eggNOG" id="COG2204">
    <property type="taxonomic scope" value="Bacteria"/>
</dbReference>
<evidence type="ECO:0000259" key="12">
    <source>
        <dbReference type="PROSITE" id="PS50045"/>
    </source>
</evidence>
<dbReference type="Pfam" id="PF25601">
    <property type="entry name" value="AAA_lid_14"/>
    <property type="match status" value="1"/>
</dbReference>
<keyword evidence="8" id="KW-0238">DNA-binding</keyword>
<organism evidence="14">
    <name type="scientific">Rhodopseudomonas palustris (strain BisB18)</name>
    <dbReference type="NCBI Taxonomy" id="316056"/>
    <lineage>
        <taxon>Bacteria</taxon>
        <taxon>Pseudomonadati</taxon>
        <taxon>Pseudomonadota</taxon>
        <taxon>Alphaproteobacteria</taxon>
        <taxon>Hyphomicrobiales</taxon>
        <taxon>Nitrobacteraceae</taxon>
        <taxon>Rhodopseudomonas</taxon>
    </lineage>
</organism>
<evidence type="ECO:0000256" key="6">
    <source>
        <dbReference type="ARBA" id="ARBA00023012"/>
    </source>
</evidence>
<dbReference type="AlphaFoldDB" id="Q21B39"/>
<evidence type="ECO:0000256" key="4">
    <source>
        <dbReference type="ARBA" id="ARBA00022741"/>
    </source>
</evidence>
<keyword evidence="5" id="KW-0067">ATP-binding</keyword>
<name>Q21B39_RHOPB</name>
<keyword evidence="6" id="KW-0902">Two-component regulatory system</keyword>
<dbReference type="InterPro" id="IPR001789">
    <property type="entry name" value="Sig_transdc_resp-reg_receiver"/>
</dbReference>
<evidence type="ECO:0000256" key="5">
    <source>
        <dbReference type="ARBA" id="ARBA00022840"/>
    </source>
</evidence>
<dbReference type="PROSITE" id="PS50110">
    <property type="entry name" value="RESPONSE_REGULATORY"/>
    <property type="match status" value="1"/>
</dbReference>
<dbReference type="InterPro" id="IPR025662">
    <property type="entry name" value="Sigma_54_int_dom_ATP-bd_1"/>
</dbReference>
<evidence type="ECO:0000256" key="11">
    <source>
        <dbReference type="PROSITE-ProRule" id="PRU00169"/>
    </source>
</evidence>
<dbReference type="PROSITE" id="PS00688">
    <property type="entry name" value="SIGMA54_INTERACT_3"/>
    <property type="match status" value="1"/>
</dbReference>
<dbReference type="FunFam" id="3.40.50.2300:FF:000018">
    <property type="entry name" value="DNA-binding transcriptional regulator NtrC"/>
    <property type="match status" value="1"/>
</dbReference>
<evidence type="ECO:0000256" key="1">
    <source>
        <dbReference type="ARBA" id="ARBA00004496"/>
    </source>
</evidence>
<dbReference type="InterPro" id="IPR058031">
    <property type="entry name" value="AAA_lid_NorR"/>
</dbReference>
<dbReference type="SUPFAM" id="SSF46689">
    <property type="entry name" value="Homeodomain-like"/>
    <property type="match status" value="1"/>
</dbReference>
<dbReference type="SUPFAM" id="SSF52540">
    <property type="entry name" value="P-loop containing nucleoside triphosphate hydrolases"/>
    <property type="match status" value="1"/>
</dbReference>
<feature type="domain" description="Sigma-54 factor interaction" evidence="12">
    <location>
        <begin position="145"/>
        <end position="374"/>
    </location>
</feature>
<dbReference type="PROSITE" id="PS50045">
    <property type="entry name" value="SIGMA54_INTERACT_4"/>
    <property type="match status" value="1"/>
</dbReference>
<dbReference type="SMART" id="SM00382">
    <property type="entry name" value="AAA"/>
    <property type="match status" value="1"/>
</dbReference>
<dbReference type="InterPro" id="IPR011006">
    <property type="entry name" value="CheY-like_superfamily"/>
</dbReference>
<keyword evidence="10" id="KW-0804">Transcription</keyword>
<dbReference type="GO" id="GO:0005524">
    <property type="term" value="F:ATP binding"/>
    <property type="evidence" value="ECO:0007669"/>
    <property type="project" value="UniProtKB-KW"/>
</dbReference>
<sequence>MAPARVVLIVDDDEAIRHMLAAVLGKEGITVIAAADGAEAVTLFGLHRMPVVLMDIRMPRMSGMQALAEIRKLDRSAAVILMTAFAEVETAVRAIKEGAFDYIIKPFDIAELKLLVGRALQMRGLRDDNAALHRALSASYRTHRILTASPRMTELLQTIAKVAKSQATVLVTGESGTGKELVAGAIHYSSQRAAGPLVKVNCAAIPDGLLESEFFGHEKGAFTGAMARRRGRFEQAEHGTLFLDEIGDISPALQVKLLRVLQERTFERVGAGEPIHTDVRIVAATNRDLEALVRQGQFREDLYFRLNVVPLVTVPLRERPEDVQLLANHFLQHYAAENQIEVAGFDDLAMECMLRYPWPGNVRELSNAIERAVVMSTGHIIFVEDLPHRISAPGPSAAPPSPSEASAEADRGLRELVMQYEARVIAEALERNGGNRVRTAQELGISRRSLLYKLQDYGIE</sequence>
<dbReference type="GO" id="GO:0000160">
    <property type="term" value="P:phosphorelay signal transduction system"/>
    <property type="evidence" value="ECO:0007669"/>
    <property type="project" value="UniProtKB-KW"/>
</dbReference>
<dbReference type="InterPro" id="IPR027417">
    <property type="entry name" value="P-loop_NTPase"/>
</dbReference>
<dbReference type="FunFam" id="3.40.50.300:FF:000006">
    <property type="entry name" value="DNA-binding transcriptional regulator NtrC"/>
    <property type="match status" value="1"/>
</dbReference>
<protein>
    <submittedName>
        <fullName evidence="14">Two component, sigma54 specific, transcriptional regulator, Fis family</fullName>
    </submittedName>
</protein>
<dbReference type="EMBL" id="CP000301">
    <property type="protein sequence ID" value="ABD86397.1"/>
    <property type="molecule type" value="Genomic_DNA"/>
</dbReference>
<dbReference type="InterPro" id="IPR025944">
    <property type="entry name" value="Sigma_54_int_dom_CS"/>
</dbReference>
<dbReference type="InterPro" id="IPR002078">
    <property type="entry name" value="Sigma_54_int"/>
</dbReference>
<evidence type="ECO:0000256" key="10">
    <source>
        <dbReference type="ARBA" id="ARBA00023163"/>
    </source>
</evidence>
<dbReference type="InterPro" id="IPR003593">
    <property type="entry name" value="AAA+_ATPase"/>
</dbReference>
<dbReference type="NCBIfam" id="NF008469">
    <property type="entry name" value="PRK11361.1"/>
    <property type="match status" value="1"/>
</dbReference>
<dbReference type="Gene3D" id="1.10.8.60">
    <property type="match status" value="1"/>
</dbReference>
<dbReference type="InterPro" id="IPR002197">
    <property type="entry name" value="HTH_Fis"/>
</dbReference>
<dbReference type="HOGENOM" id="CLU_000445_0_6_5"/>
<dbReference type="GO" id="GO:0006355">
    <property type="term" value="P:regulation of DNA-templated transcription"/>
    <property type="evidence" value="ECO:0007669"/>
    <property type="project" value="InterPro"/>
</dbReference>
<dbReference type="Pfam" id="PF02954">
    <property type="entry name" value="HTH_8"/>
    <property type="match status" value="1"/>
</dbReference>
<accession>Q21B39</accession>
<keyword evidence="9" id="KW-0010">Activator</keyword>
<dbReference type="GO" id="GO:0043565">
    <property type="term" value="F:sequence-specific DNA binding"/>
    <property type="evidence" value="ECO:0007669"/>
    <property type="project" value="InterPro"/>
</dbReference>
<keyword evidence="3 11" id="KW-0597">Phosphoprotein</keyword>
<keyword evidence="7" id="KW-0805">Transcription regulation</keyword>
<evidence type="ECO:0000256" key="8">
    <source>
        <dbReference type="ARBA" id="ARBA00023125"/>
    </source>
</evidence>
<dbReference type="SMART" id="SM00448">
    <property type="entry name" value="REC"/>
    <property type="match status" value="1"/>
</dbReference>
<dbReference type="PANTHER" id="PTHR32071:SF117">
    <property type="entry name" value="PTS-DEPENDENT DIHYDROXYACETONE KINASE OPERON REGULATORY PROTEIN-RELATED"/>
    <property type="match status" value="1"/>
</dbReference>
<dbReference type="SUPFAM" id="SSF52172">
    <property type="entry name" value="CheY-like"/>
    <property type="match status" value="1"/>
</dbReference>
<dbReference type="CDD" id="cd00009">
    <property type="entry name" value="AAA"/>
    <property type="match status" value="1"/>
</dbReference>
<dbReference type="InterPro" id="IPR009057">
    <property type="entry name" value="Homeodomain-like_sf"/>
</dbReference>
<evidence type="ECO:0000256" key="7">
    <source>
        <dbReference type="ARBA" id="ARBA00023015"/>
    </source>
</evidence>
<dbReference type="PANTHER" id="PTHR32071">
    <property type="entry name" value="TRANSCRIPTIONAL REGULATORY PROTEIN"/>
    <property type="match status" value="1"/>
</dbReference>
<evidence type="ECO:0000313" key="14">
    <source>
        <dbReference type="EMBL" id="ABD86397.1"/>
    </source>
</evidence>